<dbReference type="EMBL" id="JBEWLZ010000001">
    <property type="protein sequence ID" value="MET1488505.1"/>
    <property type="molecule type" value="Genomic_DNA"/>
</dbReference>
<name>A0ABV2CKS7_9RHOO</name>
<feature type="region of interest" description="Disordered" evidence="2">
    <location>
        <begin position="21"/>
        <end position="41"/>
    </location>
</feature>
<dbReference type="Gene3D" id="3.40.50.2300">
    <property type="match status" value="1"/>
</dbReference>
<gene>
    <name evidence="6" type="ORF">ABVT11_01600</name>
</gene>
<sequence>MAARFDTETCAEALAAAGGLHDDPPVSFRSGPEDAAPDLPGQAKPWRILVADDDPEVHSATMFALAKVLIDGRSLELLHAHSAAQAEAVLRSETDIAVAMLDVVMETPDAGLQLVALIRDELGLDAMRIVLRTGQPGYAPELKVIQQYDINDYRTKSELSRTRLVTTLTAAVRAYDQIESERAAGRAMDALARSSGTLFQCRDGQSFAGAVLHRLGSVLGGSFDAFVAMEGCASASEAQGMHIQIASGRFSGVEGRLVEQVGDIELIRSVRRVMAARTSVFESGRFTLWIGNGSRDAVVVVDHAEAMRPLQRKLIGIFAETLGVVFENVDLIERLEFFAFCDPLTRLPNRTRFISEVDQDLFAHPGAARSLLIVDVLRFSAYNENLGLRCGDTLLGAIARRLRGMFAPGVLVARIGADAFAIYGPDGEIQPTGIYRAFDAPFFVHGHVVEVRLHIGQVRVADCKGNAVELLRNASLALNAARHSGNGCARCFDESMADALQQRTRMLHGLRASVDFRRGLGLHYQPLVSGRDGRVLAIEVLARWRSESGESVPPAVFIPLAEQSGLINELGRWTMEQAIERLARLRSAGWPELGLVINISGVQLRNADFVSQLAALLEISALPPACITLDLGKDIREETPELLSRQFAALQALGVKLALDDFSPLLAAPEALSGWPIQTLKLALPETPAGSGAEHSLPFVESLRQLARLRGLDFVAKGVEQAEQARALSELGCDGMQGFHFAAPMPGEKLEAWLRQRSH</sequence>
<dbReference type="InterPro" id="IPR000160">
    <property type="entry name" value="GGDEF_dom"/>
</dbReference>
<dbReference type="SMART" id="SM00052">
    <property type="entry name" value="EAL"/>
    <property type="match status" value="1"/>
</dbReference>
<dbReference type="SUPFAM" id="SSF52172">
    <property type="entry name" value="CheY-like"/>
    <property type="match status" value="1"/>
</dbReference>
<dbReference type="RefSeq" id="WP_345926682.1">
    <property type="nucleotide sequence ID" value="NZ_JBDIVF010000003.1"/>
</dbReference>
<evidence type="ECO:0000259" key="4">
    <source>
        <dbReference type="PROSITE" id="PS50883"/>
    </source>
</evidence>
<dbReference type="PROSITE" id="PS50883">
    <property type="entry name" value="EAL"/>
    <property type="match status" value="1"/>
</dbReference>
<dbReference type="InterPro" id="IPR043128">
    <property type="entry name" value="Rev_trsase/Diguanyl_cyclase"/>
</dbReference>
<dbReference type="SUPFAM" id="SSF55073">
    <property type="entry name" value="Nucleotide cyclase"/>
    <property type="match status" value="1"/>
</dbReference>
<dbReference type="PROSITE" id="PS50110">
    <property type="entry name" value="RESPONSE_REGULATORY"/>
    <property type="match status" value="1"/>
</dbReference>
<protein>
    <submittedName>
        <fullName evidence="6">EAL domain-containing protein</fullName>
    </submittedName>
</protein>
<dbReference type="SUPFAM" id="SSF141868">
    <property type="entry name" value="EAL domain-like"/>
    <property type="match status" value="1"/>
</dbReference>
<evidence type="ECO:0000313" key="6">
    <source>
        <dbReference type="EMBL" id="MET1488505.1"/>
    </source>
</evidence>
<dbReference type="Gene3D" id="3.30.70.270">
    <property type="match status" value="1"/>
</dbReference>
<dbReference type="PANTHER" id="PTHR33121:SF70">
    <property type="entry name" value="SIGNALING PROTEIN YKOW"/>
    <property type="match status" value="1"/>
</dbReference>
<evidence type="ECO:0000256" key="1">
    <source>
        <dbReference type="PROSITE-ProRule" id="PRU00169"/>
    </source>
</evidence>
<feature type="domain" description="Response regulatory" evidence="3">
    <location>
        <begin position="47"/>
        <end position="171"/>
    </location>
</feature>
<keyword evidence="7" id="KW-1185">Reference proteome</keyword>
<evidence type="ECO:0000259" key="3">
    <source>
        <dbReference type="PROSITE" id="PS50110"/>
    </source>
</evidence>
<accession>A0ABV2CKS7</accession>
<dbReference type="Pfam" id="PF00563">
    <property type="entry name" value="EAL"/>
    <property type="match status" value="1"/>
</dbReference>
<evidence type="ECO:0000313" key="7">
    <source>
        <dbReference type="Proteomes" id="UP001548590"/>
    </source>
</evidence>
<comment type="caution">
    <text evidence="6">The sequence shown here is derived from an EMBL/GenBank/DDBJ whole genome shotgun (WGS) entry which is preliminary data.</text>
</comment>
<dbReference type="NCBIfam" id="TIGR00254">
    <property type="entry name" value="GGDEF"/>
    <property type="match status" value="1"/>
</dbReference>
<keyword evidence="1" id="KW-0597">Phosphoprotein</keyword>
<dbReference type="CDD" id="cd01948">
    <property type="entry name" value="EAL"/>
    <property type="match status" value="1"/>
</dbReference>
<dbReference type="InterPro" id="IPR029787">
    <property type="entry name" value="Nucleotide_cyclase"/>
</dbReference>
<proteinExistence type="predicted"/>
<feature type="modified residue" description="4-aspartylphosphate" evidence="1">
    <location>
        <position position="102"/>
    </location>
</feature>
<dbReference type="InterPro" id="IPR001789">
    <property type="entry name" value="Sig_transdc_resp-reg_receiver"/>
</dbReference>
<organism evidence="6 7">
    <name type="scientific">Uliginosibacterium paludis</name>
    <dbReference type="NCBI Taxonomy" id="1615952"/>
    <lineage>
        <taxon>Bacteria</taxon>
        <taxon>Pseudomonadati</taxon>
        <taxon>Pseudomonadota</taxon>
        <taxon>Betaproteobacteria</taxon>
        <taxon>Rhodocyclales</taxon>
        <taxon>Zoogloeaceae</taxon>
        <taxon>Uliginosibacterium</taxon>
    </lineage>
</organism>
<dbReference type="InterPro" id="IPR021800">
    <property type="entry name" value="DUF3369"/>
</dbReference>
<evidence type="ECO:0000259" key="5">
    <source>
        <dbReference type="PROSITE" id="PS50887"/>
    </source>
</evidence>
<dbReference type="Pfam" id="PF00990">
    <property type="entry name" value="GGDEF"/>
    <property type="match status" value="1"/>
</dbReference>
<dbReference type="PROSITE" id="PS50887">
    <property type="entry name" value="GGDEF"/>
    <property type="match status" value="1"/>
</dbReference>
<dbReference type="Gene3D" id="3.20.20.450">
    <property type="entry name" value="EAL domain"/>
    <property type="match status" value="1"/>
</dbReference>
<reference evidence="6 7" key="1">
    <citation type="submission" date="2024-07" db="EMBL/GenBank/DDBJ databases">
        <title>Uliginosibacterium paludis KCTC:42655.</title>
        <authorList>
            <person name="Kim M.K."/>
        </authorList>
    </citation>
    <scope>NUCLEOTIDE SEQUENCE [LARGE SCALE GENOMIC DNA]</scope>
    <source>
        <strain evidence="6 7">KCTC 42655</strain>
    </source>
</reference>
<dbReference type="Pfam" id="PF11849">
    <property type="entry name" value="DUF3369"/>
    <property type="match status" value="1"/>
</dbReference>
<dbReference type="InterPro" id="IPR001633">
    <property type="entry name" value="EAL_dom"/>
</dbReference>
<dbReference type="InterPro" id="IPR011006">
    <property type="entry name" value="CheY-like_superfamily"/>
</dbReference>
<dbReference type="InterPro" id="IPR050706">
    <property type="entry name" value="Cyclic-di-GMP_PDE-like"/>
</dbReference>
<feature type="domain" description="EAL" evidence="4">
    <location>
        <begin position="503"/>
        <end position="758"/>
    </location>
</feature>
<dbReference type="SMART" id="SM00267">
    <property type="entry name" value="GGDEF"/>
    <property type="match status" value="1"/>
</dbReference>
<dbReference type="InterPro" id="IPR035919">
    <property type="entry name" value="EAL_sf"/>
</dbReference>
<evidence type="ECO:0000256" key="2">
    <source>
        <dbReference type="SAM" id="MobiDB-lite"/>
    </source>
</evidence>
<dbReference type="Proteomes" id="UP001548590">
    <property type="component" value="Unassembled WGS sequence"/>
</dbReference>
<dbReference type="CDD" id="cd01949">
    <property type="entry name" value="GGDEF"/>
    <property type="match status" value="1"/>
</dbReference>
<dbReference type="PANTHER" id="PTHR33121">
    <property type="entry name" value="CYCLIC DI-GMP PHOSPHODIESTERASE PDEF"/>
    <property type="match status" value="1"/>
</dbReference>
<feature type="domain" description="GGDEF" evidence="5">
    <location>
        <begin position="367"/>
        <end position="494"/>
    </location>
</feature>